<comment type="caution">
    <text evidence="5">Lacks conserved residue(s) required for the propagation of feature annotation.</text>
</comment>
<dbReference type="EMBL" id="RWGY01000031">
    <property type="protein sequence ID" value="TVU15194.1"/>
    <property type="molecule type" value="Genomic_DNA"/>
</dbReference>
<feature type="domain" description="EGF-like" evidence="7">
    <location>
        <begin position="299"/>
        <end position="339"/>
    </location>
</feature>
<evidence type="ECO:0000256" key="1">
    <source>
        <dbReference type="ARBA" id="ARBA00004167"/>
    </source>
</evidence>
<dbReference type="PROSITE" id="PS01187">
    <property type="entry name" value="EGF_CA"/>
    <property type="match status" value="1"/>
</dbReference>
<evidence type="ECO:0000313" key="8">
    <source>
        <dbReference type="EMBL" id="TVU15194.1"/>
    </source>
</evidence>
<dbReference type="Pfam" id="PF13947">
    <property type="entry name" value="GUB_WAK_bind"/>
    <property type="match status" value="2"/>
</dbReference>
<feature type="non-terminal residue" evidence="8">
    <location>
        <position position="1"/>
    </location>
</feature>
<keyword evidence="4" id="KW-1015">Disulfide bond</keyword>
<dbReference type="SMART" id="SM00179">
    <property type="entry name" value="EGF_CA"/>
    <property type="match status" value="1"/>
</dbReference>
<comment type="subcellular location">
    <subcellularLocation>
        <location evidence="1">Membrane</location>
        <topology evidence="1">Single-pass membrane protein</topology>
    </subcellularLocation>
</comment>
<evidence type="ECO:0000256" key="4">
    <source>
        <dbReference type="ARBA" id="ARBA00023157"/>
    </source>
</evidence>
<dbReference type="Gene3D" id="2.10.25.10">
    <property type="entry name" value="Laminin"/>
    <property type="match status" value="1"/>
</dbReference>
<dbReference type="PROSITE" id="PS50026">
    <property type="entry name" value="EGF_3"/>
    <property type="match status" value="1"/>
</dbReference>
<dbReference type="InterPro" id="IPR018097">
    <property type="entry name" value="EGF_Ca-bd_CS"/>
</dbReference>
<reference evidence="8 9" key="1">
    <citation type="journal article" date="2019" name="Sci. Rep.">
        <title>A high-quality genome of Eragrostis curvula grass provides insights into Poaceae evolution and supports new strategies to enhance forage quality.</title>
        <authorList>
            <person name="Carballo J."/>
            <person name="Santos B.A.C.M."/>
            <person name="Zappacosta D."/>
            <person name="Garbus I."/>
            <person name="Selva J.P."/>
            <person name="Gallo C.A."/>
            <person name="Diaz A."/>
            <person name="Albertini E."/>
            <person name="Caccamo M."/>
            <person name="Echenique V."/>
        </authorList>
    </citation>
    <scope>NUCLEOTIDE SEQUENCE [LARGE SCALE GENOMIC DNA]</scope>
    <source>
        <strain evidence="9">cv. Victoria</strain>
        <tissue evidence="8">Leaf</tissue>
    </source>
</reference>
<dbReference type="InterPro" id="IPR000152">
    <property type="entry name" value="EGF-type_Asp/Asn_hydroxyl_site"/>
</dbReference>
<dbReference type="InterPro" id="IPR001881">
    <property type="entry name" value="EGF-like_Ca-bd_dom"/>
</dbReference>
<dbReference type="GO" id="GO:0030247">
    <property type="term" value="F:polysaccharide binding"/>
    <property type="evidence" value="ECO:0007669"/>
    <property type="project" value="InterPro"/>
</dbReference>
<name>A0A5J9TV18_9POAL</name>
<proteinExistence type="predicted"/>
<keyword evidence="9" id="KW-1185">Reference proteome</keyword>
<evidence type="ECO:0000256" key="5">
    <source>
        <dbReference type="PROSITE-ProRule" id="PRU00076"/>
    </source>
</evidence>
<keyword evidence="3 6" id="KW-0732">Signal</keyword>
<dbReference type="AlphaFoldDB" id="A0A5J9TV18"/>
<feature type="chain" id="PRO_5023907499" description="EGF-like domain-containing protein" evidence="6">
    <location>
        <begin position="24"/>
        <end position="711"/>
    </location>
</feature>
<dbReference type="FunFam" id="2.10.25.10:FF:000563">
    <property type="entry name" value="Wall-associated receptor kinase-like 8"/>
    <property type="match status" value="1"/>
</dbReference>
<evidence type="ECO:0000259" key="7">
    <source>
        <dbReference type="PROSITE" id="PS50026"/>
    </source>
</evidence>
<dbReference type="GO" id="GO:0005509">
    <property type="term" value="F:calcium ion binding"/>
    <property type="evidence" value="ECO:0007669"/>
    <property type="project" value="InterPro"/>
</dbReference>
<comment type="caution">
    <text evidence="8">The sequence shown here is derived from an EMBL/GenBank/DDBJ whole genome shotgun (WGS) entry which is preliminary data.</text>
</comment>
<keyword evidence="2 5" id="KW-0245">EGF-like domain</keyword>
<protein>
    <recommendedName>
        <fullName evidence="7">EGF-like domain-containing protein</fullName>
    </recommendedName>
</protein>
<dbReference type="InterPro" id="IPR025287">
    <property type="entry name" value="WAK_GUB"/>
</dbReference>
<accession>A0A5J9TV18</accession>
<feature type="signal peptide" evidence="6">
    <location>
        <begin position="1"/>
        <end position="23"/>
    </location>
</feature>
<organism evidence="8 9">
    <name type="scientific">Eragrostis curvula</name>
    <name type="common">weeping love grass</name>
    <dbReference type="NCBI Taxonomy" id="38414"/>
    <lineage>
        <taxon>Eukaryota</taxon>
        <taxon>Viridiplantae</taxon>
        <taxon>Streptophyta</taxon>
        <taxon>Embryophyta</taxon>
        <taxon>Tracheophyta</taxon>
        <taxon>Spermatophyta</taxon>
        <taxon>Magnoliopsida</taxon>
        <taxon>Liliopsida</taxon>
        <taxon>Poales</taxon>
        <taxon>Poaceae</taxon>
        <taxon>PACMAD clade</taxon>
        <taxon>Chloridoideae</taxon>
        <taxon>Eragrostideae</taxon>
        <taxon>Eragrostidinae</taxon>
        <taxon>Eragrostis</taxon>
    </lineage>
</organism>
<dbReference type="OrthoDB" id="4062651at2759"/>
<dbReference type="PROSITE" id="PS00010">
    <property type="entry name" value="ASX_HYDROXYL"/>
    <property type="match status" value="1"/>
</dbReference>
<evidence type="ECO:0000256" key="6">
    <source>
        <dbReference type="SAM" id="SignalP"/>
    </source>
</evidence>
<dbReference type="Gramene" id="TVU15194">
    <property type="protein sequence ID" value="TVU15194"/>
    <property type="gene ID" value="EJB05_38701"/>
</dbReference>
<sequence>MCILRLGLGLLLVLAARHAPATALPGPECQKKCGDVEIQYPFGIGSNCSLSRSFNVRCKVQDGTPKPFIGDFELLNISLTDSTMRVLGNIATYCYNTSSRSMDVSGISRFNASGSPYRFSDARNKFTVIGCNTLGYISDSNGTGYQSGCVSTCTERSLSDVTDGTCSGIGCCQTTIPRGVDYYSVGFARGLNTSQIWTFSRCSYAMLMEAASFNFSAAYIRTTKFNETNAGRAPVVIDWAIRNGTTTWSCEVAARNETGTYACLSGNSKCVDSANGPGYVCNCSQGYQGNPYLPDGCRDVNECINNPCPSGGVCHNTIGGYRCSCRAGRKFSKQSNSCNPDTGLIIVFETFGMGCVVLVQQNFAASRGRIVGWRLLPSARAQMRSMEMCILRLGLGLLLVLAAQHAPATAIPSPECQKKCGNVEIHYPFGIGTNCSLSESFDISCQVQDGFAKPFIGDLELLNISLADSTIRMLGDIGSYCYNTSSRRMDLGGLPSLNATGSPYRFSNVLNKFTVIGCNTLGYISDSNGTGYQSGCVSTCTERSLSQVTDGTCSGIGCCQTAIPRGMDYYQVGFDVGLNTSLTWRFSRCSYAMLIESASFNFSAAYISTTKFNETNAGQAPLVVDWAIRNGTASSSCEVARRNETGTYACLSGNSKCVDSANGPGYVCNCSQGYQGNPYLPDGCRGLLMSLQMSMNASATHALQVASATTQ</sequence>
<evidence type="ECO:0000256" key="2">
    <source>
        <dbReference type="ARBA" id="ARBA00022536"/>
    </source>
</evidence>
<dbReference type="SUPFAM" id="SSF57196">
    <property type="entry name" value="EGF/Laminin"/>
    <property type="match status" value="1"/>
</dbReference>
<dbReference type="InterPro" id="IPR000742">
    <property type="entry name" value="EGF"/>
</dbReference>
<evidence type="ECO:0000313" key="9">
    <source>
        <dbReference type="Proteomes" id="UP000324897"/>
    </source>
</evidence>
<evidence type="ECO:0000256" key="3">
    <source>
        <dbReference type="ARBA" id="ARBA00022729"/>
    </source>
</evidence>
<dbReference type="Pfam" id="PF07645">
    <property type="entry name" value="EGF_CA"/>
    <property type="match status" value="1"/>
</dbReference>
<dbReference type="GO" id="GO:0016020">
    <property type="term" value="C:membrane"/>
    <property type="evidence" value="ECO:0007669"/>
    <property type="project" value="UniProtKB-SubCell"/>
</dbReference>
<dbReference type="CDD" id="cd00054">
    <property type="entry name" value="EGF_CA"/>
    <property type="match status" value="1"/>
</dbReference>
<gene>
    <name evidence="8" type="ORF">EJB05_38701</name>
</gene>
<dbReference type="InterPro" id="IPR049883">
    <property type="entry name" value="NOTCH1_EGF-like"/>
</dbReference>
<dbReference type="PANTHER" id="PTHR33491">
    <property type="entry name" value="OSJNBA0016N04.9 PROTEIN"/>
    <property type="match status" value="1"/>
</dbReference>
<dbReference type="SMART" id="SM00181">
    <property type="entry name" value="EGF"/>
    <property type="match status" value="3"/>
</dbReference>
<dbReference type="Proteomes" id="UP000324897">
    <property type="component" value="Unassembled WGS sequence"/>
</dbReference>